<feature type="compositionally biased region" description="Polar residues" evidence="2">
    <location>
        <begin position="392"/>
        <end position="407"/>
    </location>
</feature>
<feature type="region of interest" description="Disordered" evidence="2">
    <location>
        <begin position="651"/>
        <end position="769"/>
    </location>
</feature>
<dbReference type="OrthoDB" id="661148at2759"/>
<evidence type="ECO:0000256" key="2">
    <source>
        <dbReference type="SAM" id="MobiDB-lite"/>
    </source>
</evidence>
<accession>A0A165W7Y9</accession>
<dbReference type="Gene3D" id="3.10.20.90">
    <property type="entry name" value="Phosphatidylinositol 3-kinase Catalytic Subunit, Chain A, domain 1"/>
    <property type="match status" value="1"/>
</dbReference>
<proteinExistence type="predicted"/>
<gene>
    <name evidence="4" type="ORF">NEOLEDRAFT_1083220</name>
</gene>
<evidence type="ECO:0000256" key="1">
    <source>
        <dbReference type="SAM" id="Coils"/>
    </source>
</evidence>
<feature type="compositionally biased region" description="Basic residues" evidence="2">
    <location>
        <begin position="433"/>
        <end position="448"/>
    </location>
</feature>
<evidence type="ECO:0000313" key="5">
    <source>
        <dbReference type="Proteomes" id="UP000076761"/>
    </source>
</evidence>
<dbReference type="AlphaFoldDB" id="A0A165W7Y9"/>
<reference evidence="4 5" key="1">
    <citation type="journal article" date="2016" name="Mol. Biol. Evol.">
        <title>Comparative Genomics of Early-Diverging Mushroom-Forming Fungi Provides Insights into the Origins of Lignocellulose Decay Capabilities.</title>
        <authorList>
            <person name="Nagy L.G."/>
            <person name="Riley R."/>
            <person name="Tritt A."/>
            <person name="Adam C."/>
            <person name="Daum C."/>
            <person name="Floudas D."/>
            <person name="Sun H."/>
            <person name="Yadav J.S."/>
            <person name="Pangilinan J."/>
            <person name="Larsson K.H."/>
            <person name="Matsuura K."/>
            <person name="Barry K."/>
            <person name="Labutti K."/>
            <person name="Kuo R."/>
            <person name="Ohm R.A."/>
            <person name="Bhattacharya S.S."/>
            <person name="Shirouzu T."/>
            <person name="Yoshinaga Y."/>
            <person name="Martin F.M."/>
            <person name="Grigoriev I.V."/>
            <person name="Hibbett D.S."/>
        </authorList>
    </citation>
    <scope>NUCLEOTIDE SEQUENCE [LARGE SCALE GENOMIC DNA]</scope>
    <source>
        <strain evidence="4 5">HHB14362 ss-1</strain>
    </source>
</reference>
<feature type="compositionally biased region" description="Basic and acidic residues" evidence="2">
    <location>
        <begin position="416"/>
        <end position="431"/>
    </location>
</feature>
<dbReference type="SUPFAM" id="SSF54277">
    <property type="entry name" value="CAD &amp; PB1 domains"/>
    <property type="match status" value="1"/>
</dbReference>
<feature type="compositionally biased region" description="Polar residues" evidence="2">
    <location>
        <begin position="693"/>
        <end position="704"/>
    </location>
</feature>
<feature type="compositionally biased region" description="Pro residues" evidence="2">
    <location>
        <begin position="463"/>
        <end position="500"/>
    </location>
</feature>
<dbReference type="PANTHER" id="PTHR45691:SF6">
    <property type="entry name" value="PROTEIN DIAPHANOUS"/>
    <property type="match status" value="1"/>
</dbReference>
<dbReference type="SMART" id="SM00666">
    <property type="entry name" value="PB1"/>
    <property type="match status" value="1"/>
</dbReference>
<feature type="coiled-coil region" evidence="1">
    <location>
        <begin position="624"/>
        <end position="651"/>
    </location>
</feature>
<keyword evidence="5" id="KW-1185">Reference proteome</keyword>
<evidence type="ECO:0000259" key="3">
    <source>
        <dbReference type="SMART" id="SM00666"/>
    </source>
</evidence>
<dbReference type="InterPro" id="IPR000270">
    <property type="entry name" value="PB1_dom"/>
</dbReference>
<dbReference type="Pfam" id="PF00564">
    <property type="entry name" value="PB1"/>
    <property type="match status" value="1"/>
</dbReference>
<feature type="compositionally biased region" description="Basic and acidic residues" evidence="2">
    <location>
        <begin position="760"/>
        <end position="769"/>
    </location>
</feature>
<sequence>MSFTHFKLTRPDGLTRRLKFDERPSWSVLAARISNLFFIPVDAVAVSYVDNDGDEVTLSTEEELQDYYETDYKPDLVVKFAVHNMSVSSPDNADKPLPETPPTSNTPGANRNPFTAPAFVVEVEDDWERLPGLGSMGMGGLGGMGPAFMPGPMDRDFESPHGFLVEVNDSADLSKRSERSETERAESVSTEPAIPTRDKGKEKAKDAMEVDDDNEVDERTSTASVLANETPKKPPVHVFDVSDAEGDMDAPGTIADESNASSTAKAASPKVFPDPPLETTGEPANQTVSLTNDVASLLNSLSSVLAGHPELAEGLQAIVRHARDGTYWSAHREVLTRAANELRRSSMEFQAEAGRAGAYVRRAAEEEAGRRVTEAVNNIALAIRQMSIGNRANEASNDADPVTSTPIDEQGPFDRPSSRGEESLRGRDARWSVRGHHHHHHFRHHPFPRRGPPSPIHAHRGSPSPPMLHDPPFPPHMPPPHMPPPPPPPHPHMGPPPPSLPMDSPSPLGPVPVLPPPFPPHSEGSMPPPPPGPDGRPPPFGDAFGRQWHYGFFGHRGGMHGRGGMRGRGGFRGMGMYHPIPPVPPFPPYMSGLFSPPAGPPPGRDDLGMDDYAGEFEDTDMYGLHSHEETRAELEAAREFYKSMKERYRRERDARRRMRGGRGMSMDSGIPGAFADMSRDIPQETAVPRPADAQTTANPASTAEAQPVADPSAEIQNDPHRVSYSRGGFPALEISSVPRRSHTYHGRVGGGRGGHMRSTSVDRREGMRNIQERVERRVSEMGFMDPSLASRVAEQVQQRQPDENLDEDDIVFSVVDELVGLPTSPGLGRGT</sequence>
<feature type="compositionally biased region" description="Pro residues" evidence="2">
    <location>
        <begin position="507"/>
        <end position="540"/>
    </location>
</feature>
<feature type="compositionally biased region" description="Basic and acidic residues" evidence="2">
    <location>
        <begin position="172"/>
        <end position="186"/>
    </location>
</feature>
<feature type="compositionally biased region" description="Polar residues" evidence="2">
    <location>
        <begin position="256"/>
        <end position="265"/>
    </location>
</feature>
<dbReference type="STRING" id="1314782.A0A165W7Y9"/>
<feature type="domain" description="PB1" evidence="3">
    <location>
        <begin position="3"/>
        <end position="81"/>
    </location>
</feature>
<dbReference type="Proteomes" id="UP000076761">
    <property type="component" value="Unassembled WGS sequence"/>
</dbReference>
<dbReference type="InterPro" id="IPR051412">
    <property type="entry name" value="Formin_Homology_Diaphanous_sf"/>
</dbReference>
<dbReference type="PANTHER" id="PTHR45691">
    <property type="entry name" value="PROTEIN DIAPHANOUS"/>
    <property type="match status" value="1"/>
</dbReference>
<feature type="region of interest" description="Disordered" evidence="2">
    <location>
        <begin position="168"/>
        <end position="284"/>
    </location>
</feature>
<feature type="compositionally biased region" description="Polar residues" evidence="2">
    <location>
        <begin position="102"/>
        <end position="113"/>
    </location>
</feature>
<feature type="compositionally biased region" description="Basic and acidic residues" evidence="2">
    <location>
        <begin position="196"/>
        <end position="208"/>
    </location>
</feature>
<evidence type="ECO:0000313" key="4">
    <source>
        <dbReference type="EMBL" id="KZT30808.1"/>
    </source>
</evidence>
<dbReference type="InParanoid" id="A0A165W7Y9"/>
<feature type="region of interest" description="Disordered" evidence="2">
    <location>
        <begin position="88"/>
        <end position="114"/>
    </location>
</feature>
<dbReference type="GO" id="GO:0005884">
    <property type="term" value="C:actin filament"/>
    <property type="evidence" value="ECO:0007669"/>
    <property type="project" value="TreeGrafter"/>
</dbReference>
<feature type="region of interest" description="Disordered" evidence="2">
    <location>
        <begin position="392"/>
        <end position="544"/>
    </location>
</feature>
<dbReference type="GO" id="GO:0030041">
    <property type="term" value="P:actin filament polymerization"/>
    <property type="evidence" value="ECO:0007669"/>
    <property type="project" value="TreeGrafter"/>
</dbReference>
<protein>
    <recommendedName>
        <fullName evidence="3">PB1 domain-containing protein</fullName>
    </recommendedName>
</protein>
<name>A0A165W7Y9_9AGAM</name>
<keyword evidence="1" id="KW-0175">Coiled coil</keyword>
<organism evidence="4 5">
    <name type="scientific">Neolentinus lepideus HHB14362 ss-1</name>
    <dbReference type="NCBI Taxonomy" id="1314782"/>
    <lineage>
        <taxon>Eukaryota</taxon>
        <taxon>Fungi</taxon>
        <taxon>Dikarya</taxon>
        <taxon>Basidiomycota</taxon>
        <taxon>Agaricomycotina</taxon>
        <taxon>Agaricomycetes</taxon>
        <taxon>Gloeophyllales</taxon>
        <taxon>Gloeophyllaceae</taxon>
        <taxon>Neolentinus</taxon>
    </lineage>
</organism>
<dbReference type="EMBL" id="KV425551">
    <property type="protein sequence ID" value="KZT30808.1"/>
    <property type="molecule type" value="Genomic_DNA"/>
</dbReference>